<reference evidence="2 5" key="1">
    <citation type="journal article" date="2017" name="J. Antimicrob. Chemother.">
        <title>Characterization of the population structure, drug resistance mechanisms and plasmids of the community-associated Enterobacter cloacae complex in China.</title>
        <authorList>
            <person name="Zhou K."/>
            <person name="Yu W."/>
            <person name="Cao X."/>
            <person name="Shen P."/>
            <person name="Lu H."/>
            <person name="Luo Q."/>
            <person name="Rossen J.W.A."/>
            <person name="Xiao Y."/>
        </authorList>
    </citation>
    <scope>NUCLEOTIDE SEQUENCE [LARGE SCALE GENOMIC DNA]</scope>
    <source>
        <strain evidence="2">ECC1097</strain>
    </source>
</reference>
<dbReference type="AlphaFoldDB" id="A0A2J0PRG2"/>
<evidence type="ECO:0000313" key="6">
    <source>
        <dbReference type="Proteomes" id="UP000250603"/>
    </source>
</evidence>
<accession>A0A0H0DJK8</accession>
<keyword evidence="6" id="KW-1185">Reference proteome</keyword>
<dbReference type="Proteomes" id="UP001228563">
    <property type="component" value="Chromosome"/>
</dbReference>
<dbReference type="InterPro" id="IPR010546">
    <property type="entry name" value="DUF1120"/>
</dbReference>
<feature type="signal peptide" evidence="1">
    <location>
        <begin position="1"/>
        <end position="19"/>
    </location>
</feature>
<keyword evidence="1" id="KW-0732">Signal</keyword>
<dbReference type="OrthoDB" id="6602763at2"/>
<reference evidence="3 6" key="2">
    <citation type="submission" date="2018-06" db="EMBL/GenBank/DDBJ databases">
        <title>ACT-28, a chromosomally-encoded AmpC with carbapenemase activity from Enterobacter kobei.</title>
        <authorList>
            <person name="Jousset A.B."/>
            <person name="Oueslati S."/>
            <person name="Bernabeu S."/>
            <person name="Takissian J."/>
            <person name="Creton E."/>
            <person name="Vogel A."/>
            <person name="Cotellon G."/>
            <person name="Bonnin R.A."/>
            <person name="Dortet L."/>
            <person name="Naas T."/>
        </authorList>
    </citation>
    <scope>NUCLEOTIDE SEQUENCE [LARGE SCALE GENOMIC DNA]</scope>
    <source>
        <strain evidence="3 6">149H6</strain>
    </source>
</reference>
<dbReference type="EMBL" id="NEEU01000002">
    <property type="protein sequence ID" value="PJD76572.1"/>
    <property type="molecule type" value="Genomic_DNA"/>
</dbReference>
<evidence type="ECO:0000313" key="3">
    <source>
        <dbReference type="EMBL" id="RAY24868.1"/>
    </source>
</evidence>
<dbReference type="EMBL" id="QMCK01000046">
    <property type="protein sequence ID" value="RAY24868.1"/>
    <property type="molecule type" value="Genomic_DNA"/>
</dbReference>
<evidence type="ECO:0000313" key="2">
    <source>
        <dbReference type="EMBL" id="PJD76572.1"/>
    </source>
</evidence>
<organism evidence="2">
    <name type="scientific">Enterobacter kobei</name>
    <dbReference type="NCBI Taxonomy" id="208224"/>
    <lineage>
        <taxon>Bacteria</taxon>
        <taxon>Pseudomonadati</taxon>
        <taxon>Pseudomonadota</taxon>
        <taxon>Gammaproteobacteria</taxon>
        <taxon>Enterobacterales</taxon>
        <taxon>Enterobacteriaceae</taxon>
        <taxon>Enterobacter</taxon>
        <taxon>Enterobacter cloacae complex</taxon>
    </lineage>
</organism>
<evidence type="ECO:0000313" key="4">
    <source>
        <dbReference type="EMBL" id="WMT66577.1"/>
    </source>
</evidence>
<dbReference type="Pfam" id="PF06551">
    <property type="entry name" value="DUF1120"/>
    <property type="match status" value="1"/>
</dbReference>
<evidence type="ECO:0000256" key="1">
    <source>
        <dbReference type="SAM" id="SignalP"/>
    </source>
</evidence>
<evidence type="ECO:0000313" key="5">
    <source>
        <dbReference type="Proteomes" id="UP000230495"/>
    </source>
</evidence>
<name>A0A2J0PRG2_9ENTR</name>
<sequence>MKKCLLATVMMMAATAVYAEPTAMLKVHGTLTSAGCVPEISNGGVADFGEVGLDSLSSGVAYQAGHKDVTLTITCQSATRVGWTIKDDRKDSNAGAHKTSSEFHVDNATASGAQAYGDYQLNGVGKTSAGESIGAYSVSTYMNAVTADGATVQPIAAAMYTGGTISSRSWINLWATGILTNDGTDVMTVAKTGERAPLAFTTAAFPLKIALAIAPSKNLTLTDRTDLDGQSTITLVYL</sequence>
<dbReference type="Proteomes" id="UP000230495">
    <property type="component" value="Unassembled WGS sequence"/>
</dbReference>
<protein>
    <submittedName>
        <fullName evidence="3">DUF1120 domain-containing protein</fullName>
    </submittedName>
</protein>
<gene>
    <name evidence="2" type="ORF">B9Q37_04170</name>
    <name evidence="3" type="ORF">DP181_14925</name>
    <name evidence="4" type="ORF">M2B19_03070</name>
</gene>
<feature type="chain" id="PRO_5044574519" evidence="1">
    <location>
        <begin position="20"/>
        <end position="238"/>
    </location>
</feature>
<dbReference type="EMBL" id="CP096849">
    <property type="protein sequence ID" value="WMT66577.1"/>
    <property type="molecule type" value="Genomic_DNA"/>
</dbReference>
<accession>A0A2J0PRG2</accession>
<accession>A0A181CSF6</accession>
<proteinExistence type="predicted"/>
<dbReference type="Proteomes" id="UP000250603">
    <property type="component" value="Unassembled WGS sequence"/>
</dbReference>
<dbReference type="RefSeq" id="WP_014882463.1">
    <property type="nucleotide sequence ID" value="NC_018405.1"/>
</dbReference>
<dbReference type="KEGG" id="eno:ECENHK_03370"/>
<reference evidence="4" key="3">
    <citation type="submission" date="2022-04" db="EMBL/GenBank/DDBJ databases">
        <title>Co-occurrence of mcr-9 and blaNDM-1 in multidrug-resistant Enterobacter kobei strain isolated from an infant with urinary infection.</title>
        <authorList>
            <person name="Zeng H."/>
        </authorList>
    </citation>
    <scope>NUCLEOTIDE SEQUENCE</scope>
    <source>
        <strain evidence="4">EC1382</strain>
    </source>
</reference>